<proteinExistence type="predicted"/>
<feature type="region of interest" description="Disordered" evidence="1">
    <location>
        <begin position="75"/>
        <end position="110"/>
    </location>
</feature>
<evidence type="ECO:0000313" key="3">
    <source>
        <dbReference type="Proteomes" id="UP000266861"/>
    </source>
</evidence>
<feature type="region of interest" description="Disordered" evidence="1">
    <location>
        <begin position="410"/>
        <end position="445"/>
    </location>
</feature>
<keyword evidence="3" id="KW-1185">Reference proteome</keyword>
<feature type="region of interest" description="Disordered" evidence="1">
    <location>
        <begin position="199"/>
        <end position="251"/>
    </location>
</feature>
<dbReference type="AlphaFoldDB" id="A0A397IR08"/>
<feature type="compositionally biased region" description="Acidic residues" evidence="1">
    <location>
        <begin position="217"/>
        <end position="227"/>
    </location>
</feature>
<evidence type="ECO:0000256" key="1">
    <source>
        <dbReference type="SAM" id="MobiDB-lite"/>
    </source>
</evidence>
<sequence length="445" mass="50473">MNDIQNSSCGIAEKAPRQIAEGNKDSSKDGNIFMLTSRVKSTELLKENNKNGYETNKYQMDLVTIDEKQKVISNDVTYSQSDSGSDISSDDSDMQEGLQEKDALSFKSELPSITSINHQKDSMDSNIIIEEKCDDDEDEDEDNPALDKLVNVLNSLITEATMAVETPVKGREKNWYAYNPNQLADFDFSDINNAIDELDDDEEESNFGEEKGRESEESSSEIGDDDNDRGRGRKLKKGDKSNKRNRSKSRHEELFEYSMSELNRSFTDFTTFVDSITMTDNANNDSGVNPEGYEGYDGFDESNPQYWESKERNEENLADLDGFSQQSRFLTRAIVLPFLHFTHSFMIESLQGSKIYSENGRISTTRTFISIIYWTFLFTLSSLVLDSLLCEISGRQVIKMVELLINQSSPYSTNSPNSPNLPNSPLSPHPNRPVYSRKNSRSQYL</sequence>
<feature type="compositionally biased region" description="Low complexity" evidence="1">
    <location>
        <begin position="410"/>
        <end position="424"/>
    </location>
</feature>
<feature type="compositionally biased region" description="Basic residues" evidence="1">
    <location>
        <begin position="231"/>
        <end position="249"/>
    </location>
</feature>
<protein>
    <submittedName>
        <fullName evidence="2">Uncharacterized protein</fullName>
    </submittedName>
</protein>
<reference evidence="2 3" key="1">
    <citation type="submission" date="2018-08" db="EMBL/GenBank/DDBJ databases">
        <title>Genome and evolution of the arbuscular mycorrhizal fungus Diversispora epigaea (formerly Glomus versiforme) and its bacterial endosymbionts.</title>
        <authorList>
            <person name="Sun X."/>
            <person name="Fei Z."/>
            <person name="Harrison M."/>
        </authorList>
    </citation>
    <scope>NUCLEOTIDE SEQUENCE [LARGE SCALE GENOMIC DNA]</scope>
    <source>
        <strain evidence="2 3">IT104</strain>
    </source>
</reference>
<dbReference type="EMBL" id="PQFF01000199">
    <property type="protein sequence ID" value="RHZ75403.1"/>
    <property type="molecule type" value="Genomic_DNA"/>
</dbReference>
<gene>
    <name evidence="2" type="ORF">Glove_214g19</name>
</gene>
<organism evidence="2 3">
    <name type="scientific">Diversispora epigaea</name>
    <dbReference type="NCBI Taxonomy" id="1348612"/>
    <lineage>
        <taxon>Eukaryota</taxon>
        <taxon>Fungi</taxon>
        <taxon>Fungi incertae sedis</taxon>
        <taxon>Mucoromycota</taxon>
        <taxon>Glomeromycotina</taxon>
        <taxon>Glomeromycetes</taxon>
        <taxon>Diversisporales</taxon>
        <taxon>Diversisporaceae</taxon>
        <taxon>Diversispora</taxon>
    </lineage>
</organism>
<accession>A0A397IR08</accession>
<dbReference type="OrthoDB" id="2418712at2759"/>
<comment type="caution">
    <text evidence="2">The sequence shown here is derived from an EMBL/GenBank/DDBJ whole genome shotgun (WGS) entry which is preliminary data.</text>
</comment>
<dbReference type="Proteomes" id="UP000266861">
    <property type="component" value="Unassembled WGS sequence"/>
</dbReference>
<evidence type="ECO:0000313" key="2">
    <source>
        <dbReference type="EMBL" id="RHZ75403.1"/>
    </source>
</evidence>
<name>A0A397IR08_9GLOM</name>
<feature type="region of interest" description="Disordered" evidence="1">
    <location>
        <begin position="1"/>
        <end position="32"/>
    </location>
</feature>